<protein>
    <submittedName>
        <fullName evidence="2">Uncharacterized protein</fullName>
    </submittedName>
</protein>
<evidence type="ECO:0000313" key="2">
    <source>
        <dbReference type="EMBL" id="GAF98327.1"/>
    </source>
</evidence>
<evidence type="ECO:0000256" key="1">
    <source>
        <dbReference type="SAM" id="MobiDB-lite"/>
    </source>
</evidence>
<dbReference type="EMBL" id="BARS01016167">
    <property type="protein sequence ID" value="GAF98327.1"/>
    <property type="molecule type" value="Genomic_DNA"/>
</dbReference>
<feature type="compositionally biased region" description="Low complexity" evidence="1">
    <location>
        <begin position="262"/>
        <end position="273"/>
    </location>
</feature>
<organism evidence="2">
    <name type="scientific">marine sediment metagenome</name>
    <dbReference type="NCBI Taxonomy" id="412755"/>
    <lineage>
        <taxon>unclassified sequences</taxon>
        <taxon>metagenomes</taxon>
        <taxon>ecological metagenomes</taxon>
    </lineage>
</organism>
<name>X0UD59_9ZZZZ</name>
<feature type="non-terminal residue" evidence="2">
    <location>
        <position position="281"/>
    </location>
</feature>
<gene>
    <name evidence="2" type="ORF">S01H1_26655</name>
</gene>
<feature type="non-terminal residue" evidence="2">
    <location>
        <position position="1"/>
    </location>
</feature>
<dbReference type="AlphaFoldDB" id="X0UD59"/>
<feature type="region of interest" description="Disordered" evidence="1">
    <location>
        <begin position="262"/>
        <end position="281"/>
    </location>
</feature>
<reference evidence="2" key="1">
    <citation type="journal article" date="2014" name="Front. Microbiol.">
        <title>High frequency of phylogenetically diverse reductive dehalogenase-homologous genes in deep subseafloor sedimentary metagenomes.</title>
        <authorList>
            <person name="Kawai M."/>
            <person name="Futagami T."/>
            <person name="Toyoda A."/>
            <person name="Takaki Y."/>
            <person name="Nishi S."/>
            <person name="Hori S."/>
            <person name="Arai W."/>
            <person name="Tsubouchi T."/>
            <person name="Morono Y."/>
            <person name="Uchiyama I."/>
            <person name="Ito T."/>
            <person name="Fujiyama A."/>
            <person name="Inagaki F."/>
            <person name="Takami H."/>
        </authorList>
    </citation>
    <scope>NUCLEOTIDE SEQUENCE</scope>
    <source>
        <strain evidence="2">Expedition CK06-06</strain>
    </source>
</reference>
<proteinExistence type="predicted"/>
<comment type="caution">
    <text evidence="2">The sequence shown here is derived from an EMBL/GenBank/DDBJ whole genome shotgun (WGS) entry which is preliminary data.</text>
</comment>
<accession>X0UD59</accession>
<sequence>LALSDLVIKGLGAGSIVLTDGTSNLELSNVTIELISNVTFTIGNVLANGPVTAVIKGNNLIFGGTSLLTVNGVTFWKDQAAILDASRGDVTGNITLVNSGVVSYFCRDCTFSAIDVDLSIIDVLVSCCDANGSRIDILETCCEEALSCCDALTSEIDNLFAECSEIDICGIFSQLDVLESCCDANGSRIDVLETCCEEAISCCDAQASQIDTITTQIDILDSCCDVQASQINTITTEIEILDSCCDVLTSQIDNITGVTGPAGPTGATGATGPAGLGSDID</sequence>